<reference evidence="1 2" key="1">
    <citation type="submission" date="2020-07" db="EMBL/GenBank/DDBJ databases">
        <title>Taxonomic revisions and descriptions of new bacterial species based on genomic comparisons in the high-G+C-content subgroup of the family Alcaligenaceae.</title>
        <authorList>
            <person name="Szabo A."/>
            <person name="Felfoldi T."/>
        </authorList>
    </citation>
    <scope>NUCLEOTIDE SEQUENCE [LARGE SCALE GENOMIC DNA]</scope>
    <source>
        <strain evidence="1 2">DSM 25667</strain>
    </source>
</reference>
<keyword evidence="2" id="KW-1185">Reference proteome</keyword>
<dbReference type="Proteomes" id="UP000554144">
    <property type="component" value="Unassembled WGS sequence"/>
</dbReference>
<organism evidence="1 2">
    <name type="scientific">Pollutimonas harenae</name>
    <dbReference type="NCBI Taxonomy" id="657015"/>
    <lineage>
        <taxon>Bacteria</taxon>
        <taxon>Pseudomonadati</taxon>
        <taxon>Pseudomonadota</taxon>
        <taxon>Betaproteobacteria</taxon>
        <taxon>Burkholderiales</taxon>
        <taxon>Alcaligenaceae</taxon>
        <taxon>Pollutimonas</taxon>
    </lineage>
</organism>
<gene>
    <name evidence="1" type="ORF">H0A62_08710</name>
</gene>
<evidence type="ECO:0000313" key="1">
    <source>
        <dbReference type="EMBL" id="NYT85681.1"/>
    </source>
</evidence>
<sequence>MGMVKPRLQTKPESNGSGKRYKNCAICELCKCYYISFLSDTQAGKEIRLNTFLFTYKHQIYKSYCHQEKIYSHACNDAGSESFYFLLQGLAAVSFVTGMPPPCTRRSSHTQQNYPDLHGRILATKPYAGRWRVFAV</sequence>
<comment type="caution">
    <text evidence="1">The sequence shown here is derived from an EMBL/GenBank/DDBJ whole genome shotgun (WGS) entry which is preliminary data.</text>
</comment>
<name>A0A853GTV5_9BURK</name>
<dbReference type="EMBL" id="JACCEV010000002">
    <property type="protein sequence ID" value="NYT85681.1"/>
    <property type="molecule type" value="Genomic_DNA"/>
</dbReference>
<evidence type="ECO:0000313" key="2">
    <source>
        <dbReference type="Proteomes" id="UP000554144"/>
    </source>
</evidence>
<dbReference type="RefSeq" id="WP_130039252.1">
    <property type="nucleotide sequence ID" value="NZ_JACCEV010000002.1"/>
</dbReference>
<accession>A0A853GTV5</accession>
<dbReference type="AlphaFoldDB" id="A0A853GTV5"/>
<proteinExistence type="predicted"/>
<protein>
    <submittedName>
        <fullName evidence="1">Uncharacterized protein</fullName>
    </submittedName>
</protein>